<keyword evidence="2 5" id="KW-0808">Transferase</keyword>
<evidence type="ECO:0000313" key="5">
    <source>
        <dbReference type="EMBL" id="QGK68959.1"/>
    </source>
</evidence>
<dbReference type="InterPro" id="IPR028098">
    <property type="entry name" value="Glyco_trans_4-like_N"/>
</dbReference>
<dbReference type="CDD" id="cd03801">
    <property type="entry name" value="GT4_PimA-like"/>
    <property type="match status" value="1"/>
</dbReference>
<dbReference type="Pfam" id="PF13439">
    <property type="entry name" value="Glyco_transf_4"/>
    <property type="match status" value="1"/>
</dbReference>
<reference evidence="6" key="1">
    <citation type="submission" date="2019-11" db="EMBL/GenBank/DDBJ databases">
        <title>The complete genome sequence of Saccharopolyspora sp. E2A.</title>
        <authorList>
            <person name="Zhang G."/>
        </authorList>
    </citation>
    <scope>NUCLEOTIDE SEQUENCE [LARGE SCALE GENOMIC DNA]</scope>
    <source>
        <strain evidence="6">E2A</strain>
    </source>
</reference>
<organism evidence="5 6">
    <name type="scientific">Allosaccharopolyspora coralli</name>
    <dbReference type="NCBI Taxonomy" id="2665642"/>
    <lineage>
        <taxon>Bacteria</taxon>
        <taxon>Bacillati</taxon>
        <taxon>Actinomycetota</taxon>
        <taxon>Actinomycetes</taxon>
        <taxon>Pseudonocardiales</taxon>
        <taxon>Pseudonocardiaceae</taxon>
        <taxon>Allosaccharopolyspora</taxon>
    </lineage>
</organism>
<dbReference type="Proteomes" id="UP000371041">
    <property type="component" value="Chromosome"/>
</dbReference>
<gene>
    <name evidence="5" type="ORF">GIY23_04870</name>
</gene>
<feature type="domain" description="Glycosyl transferase family 1" evidence="3">
    <location>
        <begin position="178"/>
        <end position="335"/>
    </location>
</feature>
<evidence type="ECO:0000259" key="3">
    <source>
        <dbReference type="Pfam" id="PF00534"/>
    </source>
</evidence>
<dbReference type="Gene3D" id="3.40.50.2000">
    <property type="entry name" value="Glycogen Phosphorylase B"/>
    <property type="match status" value="2"/>
</dbReference>
<dbReference type="SUPFAM" id="SSF53756">
    <property type="entry name" value="UDP-Glycosyltransferase/glycogen phosphorylase"/>
    <property type="match status" value="1"/>
</dbReference>
<name>A0A5Q3QBH7_9PSEU</name>
<dbReference type="EMBL" id="CP045929">
    <property type="protein sequence ID" value="QGK68959.1"/>
    <property type="molecule type" value="Genomic_DNA"/>
</dbReference>
<proteinExistence type="predicted"/>
<evidence type="ECO:0000259" key="4">
    <source>
        <dbReference type="Pfam" id="PF13439"/>
    </source>
</evidence>
<dbReference type="GO" id="GO:0016757">
    <property type="term" value="F:glycosyltransferase activity"/>
    <property type="evidence" value="ECO:0007669"/>
    <property type="project" value="UniProtKB-KW"/>
</dbReference>
<accession>A0A5Q3QBH7</accession>
<dbReference type="AlphaFoldDB" id="A0A5Q3QBH7"/>
<protein>
    <submittedName>
        <fullName evidence="5">Glycosyltransferase</fullName>
    </submittedName>
</protein>
<dbReference type="PANTHER" id="PTHR12526:SF510">
    <property type="entry name" value="D-INOSITOL 3-PHOSPHATE GLYCOSYLTRANSFERASE"/>
    <property type="match status" value="1"/>
</dbReference>
<dbReference type="PANTHER" id="PTHR12526">
    <property type="entry name" value="GLYCOSYLTRANSFERASE"/>
    <property type="match status" value="1"/>
</dbReference>
<sequence length="360" mass="38628">MGELRARGVTTFFVVPSTVDDPTVPSGGNRYDRELFARLPDARKVLVPGSWPHPNADARDRLRQELAQLPDAGVVLVDGLVAGSVPEVVVPQAQRLRIVVLVHLPLAAETGLTHEVAVDLDRREHRVLHAARAIVATSVWSADALVRRHGLDAERVHAVLPGVDTAPLAEGTDGVSRLLCVASVTPRKGHDVLVDALAGVADRTWRCRFVGPWRAPDFLAVVREKIARHGLDRRVELVGAQSSARLAVEYDAADLVVLPSRSETYGMVVTEALARAVPVVASTVDGVPEALGVTPDGAIPGLLVAPGDAVAWSAALNSWFSDPALRERLRGAARRRRAMLESWDATSGRLAALLDRMHAP</sequence>
<dbReference type="KEGG" id="sace:GIY23_04870"/>
<evidence type="ECO:0000313" key="6">
    <source>
        <dbReference type="Proteomes" id="UP000371041"/>
    </source>
</evidence>
<keyword evidence="1" id="KW-0328">Glycosyltransferase</keyword>
<keyword evidence="6" id="KW-1185">Reference proteome</keyword>
<dbReference type="Pfam" id="PF00534">
    <property type="entry name" value="Glycos_transf_1"/>
    <property type="match status" value="1"/>
</dbReference>
<evidence type="ECO:0000256" key="1">
    <source>
        <dbReference type="ARBA" id="ARBA00022676"/>
    </source>
</evidence>
<feature type="domain" description="Glycosyltransferase subfamily 4-like N-terminal" evidence="4">
    <location>
        <begin position="3"/>
        <end position="166"/>
    </location>
</feature>
<dbReference type="InterPro" id="IPR001296">
    <property type="entry name" value="Glyco_trans_1"/>
</dbReference>
<evidence type="ECO:0000256" key="2">
    <source>
        <dbReference type="ARBA" id="ARBA00022679"/>
    </source>
</evidence>